<dbReference type="Gene3D" id="3.90.550.10">
    <property type="entry name" value="Spore Coat Polysaccharide Biosynthesis Protein SpsA, Chain A"/>
    <property type="match status" value="1"/>
</dbReference>
<organism evidence="10 11">
    <name type="scientific">Psychrobacter urativorans</name>
    <dbReference type="NCBI Taxonomy" id="45610"/>
    <lineage>
        <taxon>Bacteria</taxon>
        <taxon>Pseudomonadati</taxon>
        <taxon>Pseudomonadota</taxon>
        <taxon>Gammaproteobacteria</taxon>
        <taxon>Moraxellales</taxon>
        <taxon>Moraxellaceae</taxon>
        <taxon>Psychrobacter</taxon>
    </lineage>
</organism>
<feature type="domain" description="Glycosyltransferase 2-like" evidence="9">
    <location>
        <begin position="85"/>
        <end position="306"/>
    </location>
</feature>
<keyword evidence="4" id="KW-0808">Transferase</keyword>
<gene>
    <name evidence="10" type="ORF">AOC03_12095</name>
</gene>
<dbReference type="GO" id="GO:0016758">
    <property type="term" value="F:hexosyltransferase activity"/>
    <property type="evidence" value="ECO:0007669"/>
    <property type="project" value="TreeGrafter"/>
</dbReference>
<dbReference type="SUPFAM" id="SSF53448">
    <property type="entry name" value="Nucleotide-diphospho-sugar transferases"/>
    <property type="match status" value="1"/>
</dbReference>
<feature type="transmembrane region" description="Helical" evidence="8">
    <location>
        <begin position="415"/>
        <end position="435"/>
    </location>
</feature>
<keyword evidence="3" id="KW-0328">Glycosyltransferase</keyword>
<dbReference type="Proteomes" id="UP000059847">
    <property type="component" value="Plasmid 3"/>
</dbReference>
<accession>A0A0M5MKP8</accession>
<evidence type="ECO:0000256" key="8">
    <source>
        <dbReference type="SAM" id="Phobius"/>
    </source>
</evidence>
<protein>
    <recommendedName>
        <fullName evidence="9">Glycosyltransferase 2-like domain-containing protein</fullName>
    </recommendedName>
</protein>
<reference evidence="10 11" key="1">
    <citation type="submission" date="2015-09" db="EMBL/GenBank/DDBJ databases">
        <title>Complete genome of Psychrobacter urativorans R10.10B.</title>
        <authorList>
            <person name="See-Too W.S."/>
            <person name="Chan K.G."/>
        </authorList>
    </citation>
    <scope>NUCLEOTIDE SEQUENCE [LARGE SCALE GENOMIC DNA]</scope>
    <source>
        <strain evidence="10 11">R10.10B</strain>
        <plasmid evidence="10 11">3</plasmid>
    </source>
</reference>
<feature type="transmembrane region" description="Helical" evidence="8">
    <location>
        <begin position="317"/>
        <end position="336"/>
    </location>
</feature>
<geneLocation type="plasmid" evidence="10 11">
    <name>3</name>
</geneLocation>
<evidence type="ECO:0000256" key="7">
    <source>
        <dbReference type="ARBA" id="ARBA00023136"/>
    </source>
</evidence>
<dbReference type="Pfam" id="PF13632">
    <property type="entry name" value="Glyco_trans_2_3"/>
    <property type="match status" value="1"/>
</dbReference>
<evidence type="ECO:0000259" key="9">
    <source>
        <dbReference type="Pfam" id="PF13632"/>
    </source>
</evidence>
<keyword evidence="10" id="KW-0614">Plasmid</keyword>
<dbReference type="GO" id="GO:0005886">
    <property type="term" value="C:plasma membrane"/>
    <property type="evidence" value="ECO:0007669"/>
    <property type="project" value="TreeGrafter"/>
</dbReference>
<evidence type="ECO:0000256" key="4">
    <source>
        <dbReference type="ARBA" id="ARBA00022679"/>
    </source>
</evidence>
<dbReference type="InterPro" id="IPR029044">
    <property type="entry name" value="Nucleotide-diphossugar_trans"/>
</dbReference>
<evidence type="ECO:0000256" key="5">
    <source>
        <dbReference type="ARBA" id="ARBA00022692"/>
    </source>
</evidence>
<evidence type="ECO:0000256" key="6">
    <source>
        <dbReference type="ARBA" id="ARBA00022989"/>
    </source>
</evidence>
<keyword evidence="5 8" id="KW-0812">Transmembrane</keyword>
<dbReference type="InterPro" id="IPR050321">
    <property type="entry name" value="Glycosyltr_2/OpgH_subfam"/>
</dbReference>
<dbReference type="KEGG" id="pur:AOC03_12095"/>
<proteinExistence type="predicted"/>
<dbReference type="PANTHER" id="PTHR43867:SF4">
    <property type="entry name" value="BETA-(1-3)-GLUCOSYL TRANSFERASE"/>
    <property type="match status" value="1"/>
</dbReference>
<evidence type="ECO:0000313" key="11">
    <source>
        <dbReference type="Proteomes" id="UP000059847"/>
    </source>
</evidence>
<comment type="subcellular location">
    <subcellularLocation>
        <location evidence="1">Membrane</location>
        <topology evidence="1">Multi-pass membrane protein</topology>
    </subcellularLocation>
</comment>
<feature type="transmembrane region" description="Helical" evidence="8">
    <location>
        <begin position="441"/>
        <end position="467"/>
    </location>
</feature>
<keyword evidence="7 8" id="KW-0472">Membrane</keyword>
<dbReference type="EMBL" id="CP012709">
    <property type="protein sequence ID" value="ALF60942.1"/>
    <property type="molecule type" value="Genomic_DNA"/>
</dbReference>
<keyword evidence="11" id="KW-1185">Reference proteome</keyword>
<feature type="transmembrane region" description="Helical" evidence="8">
    <location>
        <begin position="286"/>
        <end position="311"/>
    </location>
</feature>
<evidence type="ECO:0000256" key="1">
    <source>
        <dbReference type="ARBA" id="ARBA00004141"/>
    </source>
</evidence>
<dbReference type="AlphaFoldDB" id="A0A0M5MKP8"/>
<sequence>MTRAEPAQMVIDTIESLLAIKADGDEILIIDNNHTNTELYEPLSRYCAGLDTRFKVRFYHVDRVDGFKSGALNLALQLMDQSCTHVVVVDSDYQALPHARTSIVAAIKRHSNHALLQFPQFYRDAGLADVHSELNHYFNHHLYRPFNRTRALSTGTYAVIYKEALVSLGGWSGASITEDAQMGVLMHRQGLHSQFIPEVIATGLLPTTLYDLITQRRRWIYGNMQVLSTYFSEITQPLTSFSSKEEKAQRSNYGLENKKLSIPRTAISRLGERTAYMRAHLSQLSAWVNFTGFFIVLHLCIILTTLGALITGADIDLHSLLTPLYAVYVSYTIFLGRRLWAYCHDRAPLNQQVNKDYIFSLRRQLRTWALHLNFWELGALSWLPVLWGRDKPFICTPKQKCIQTRQSLFTDNLKALPKLLLVLNVITAVLVAPFSPLYSPVLFSCSLIICLLKLWSAQVIFANYAYISEGVSLAIIKLSTPKKPASHCPALSTTTLISENLAKENKAFTP</sequence>
<evidence type="ECO:0000256" key="2">
    <source>
        <dbReference type="ARBA" id="ARBA00004881"/>
    </source>
</evidence>
<evidence type="ECO:0000313" key="10">
    <source>
        <dbReference type="EMBL" id="ALF60942.1"/>
    </source>
</evidence>
<evidence type="ECO:0000256" key="3">
    <source>
        <dbReference type="ARBA" id="ARBA00022676"/>
    </source>
</evidence>
<comment type="pathway">
    <text evidence="2">Glycan metabolism.</text>
</comment>
<name>A0A0M5MKP8_9GAMM</name>
<dbReference type="InterPro" id="IPR001173">
    <property type="entry name" value="Glyco_trans_2-like"/>
</dbReference>
<keyword evidence="6 8" id="KW-1133">Transmembrane helix</keyword>
<dbReference type="PANTHER" id="PTHR43867">
    <property type="entry name" value="CELLULOSE SYNTHASE CATALYTIC SUBUNIT A [UDP-FORMING]"/>
    <property type="match status" value="1"/>
</dbReference>